<dbReference type="OrthoDB" id="7027245at2"/>
<evidence type="ECO:0000313" key="1">
    <source>
        <dbReference type="EMBL" id="OLF55050.1"/>
    </source>
</evidence>
<accession>A0A1Q8ETC5</accession>
<sequence>MNKQYIPLTGIDCTIPCLLIDKTTPLDVLHANSAARLPAVTQLLESLSRLDMKDAASTDLQHLANASAILLRDSCDLPDVMGWRLQA</sequence>
<reference evidence="1 2" key="1">
    <citation type="submission" date="2016-12" db="EMBL/GenBank/DDBJ databases">
        <authorList>
            <person name="Song W.-J."/>
            <person name="Kurnit D.M."/>
        </authorList>
    </citation>
    <scope>NUCLEOTIDE SEQUENCE [LARGE SCALE GENOMIC DNA]</scope>
    <source>
        <strain evidence="1 2">PCL1601</strain>
    </source>
</reference>
<gene>
    <name evidence="1" type="ORF">BTN82_08600</name>
</gene>
<dbReference type="RefSeq" id="WP_075118720.1">
    <property type="nucleotide sequence ID" value="NZ_MSCT01000008.1"/>
</dbReference>
<dbReference type="EMBL" id="MSCT01000008">
    <property type="protein sequence ID" value="OLF55050.1"/>
    <property type="molecule type" value="Genomic_DNA"/>
</dbReference>
<comment type="caution">
    <text evidence="1">The sequence shown here is derived from an EMBL/GenBank/DDBJ whole genome shotgun (WGS) entry which is preliminary data.</text>
</comment>
<protein>
    <submittedName>
        <fullName evidence="1">Short-chain dehydrogenase</fullName>
    </submittedName>
</protein>
<dbReference type="AlphaFoldDB" id="A0A1Q8ETC5"/>
<proteinExistence type="predicted"/>
<organism evidence="1 2">
    <name type="scientific">Pseudomonas chlororaphis</name>
    <dbReference type="NCBI Taxonomy" id="587753"/>
    <lineage>
        <taxon>Bacteria</taxon>
        <taxon>Pseudomonadati</taxon>
        <taxon>Pseudomonadota</taxon>
        <taxon>Gammaproteobacteria</taxon>
        <taxon>Pseudomonadales</taxon>
        <taxon>Pseudomonadaceae</taxon>
        <taxon>Pseudomonas</taxon>
    </lineage>
</organism>
<evidence type="ECO:0000313" key="2">
    <source>
        <dbReference type="Proteomes" id="UP000185578"/>
    </source>
</evidence>
<dbReference type="Proteomes" id="UP000185578">
    <property type="component" value="Unassembled WGS sequence"/>
</dbReference>
<name>A0A1Q8ETC5_9PSED</name>